<gene>
    <name evidence="1" type="ORF">NCTC10692_04898</name>
</gene>
<accession>A0A379PNP9</accession>
<evidence type="ECO:0000313" key="1">
    <source>
        <dbReference type="EMBL" id="SUE72742.1"/>
    </source>
</evidence>
<evidence type="ECO:0000313" key="2">
    <source>
        <dbReference type="Proteomes" id="UP000255303"/>
    </source>
</evidence>
<dbReference type="Proteomes" id="UP000255303">
    <property type="component" value="Unassembled WGS sequence"/>
</dbReference>
<dbReference type="AlphaFoldDB" id="A0A379PNP9"/>
<dbReference type="EMBL" id="UGUV01000003">
    <property type="protein sequence ID" value="SUE72742.1"/>
    <property type="molecule type" value="Genomic_DNA"/>
</dbReference>
<organism evidence="1 2">
    <name type="scientific">Ectopseudomonas oleovorans</name>
    <name type="common">Pseudomonas oleovorans</name>
    <dbReference type="NCBI Taxonomy" id="301"/>
    <lineage>
        <taxon>Bacteria</taxon>
        <taxon>Pseudomonadati</taxon>
        <taxon>Pseudomonadota</taxon>
        <taxon>Gammaproteobacteria</taxon>
        <taxon>Pseudomonadales</taxon>
        <taxon>Pseudomonadaceae</taxon>
        <taxon>Ectopseudomonas</taxon>
    </lineage>
</organism>
<reference evidence="1 2" key="1">
    <citation type="submission" date="2018-06" db="EMBL/GenBank/DDBJ databases">
        <authorList>
            <consortium name="Pathogen Informatics"/>
            <person name="Doyle S."/>
        </authorList>
    </citation>
    <scope>NUCLEOTIDE SEQUENCE [LARGE SCALE GENOMIC DNA]</scope>
    <source>
        <strain evidence="1 2">NCTC10692</strain>
    </source>
</reference>
<dbReference type="RefSeq" id="WP_020308187.1">
    <property type="nucleotide sequence ID" value="NZ_FNZC01000092.1"/>
</dbReference>
<sequence>MSEFQTLQVGSLELRKTADGWQYLSEGIGNDPDRWCDATGVLGPFGNSGVNTLLDELLAARQQAEQKAERVCENCRYWGQIYEGCCDFIDTIAGERVAATTGCQIIATVSDDTGLNTVLKTGPNFSCPNFSKQR</sequence>
<proteinExistence type="predicted"/>
<protein>
    <submittedName>
        <fullName evidence="1">Uncharacterized protein</fullName>
    </submittedName>
</protein>
<name>A0A379PNP9_ECTOL</name>